<accession>A0A7W8EGL0</accession>
<dbReference type="RefSeq" id="WP_184963335.1">
    <property type="nucleotide sequence ID" value="NZ_JACHIN010000005.1"/>
</dbReference>
<feature type="region of interest" description="Disordered" evidence="1">
    <location>
        <begin position="433"/>
        <end position="453"/>
    </location>
</feature>
<proteinExistence type="predicted"/>
<reference evidence="2 3" key="1">
    <citation type="submission" date="2020-08" db="EMBL/GenBank/DDBJ databases">
        <title>Genomic Encyclopedia of Type Strains, Phase IV (KMG-IV): sequencing the most valuable type-strain genomes for metagenomic binning, comparative biology and taxonomic classification.</title>
        <authorList>
            <person name="Goeker M."/>
        </authorList>
    </citation>
    <scope>NUCLEOTIDE SEQUENCE [LARGE SCALE GENOMIC DNA]</scope>
    <source>
        <strain evidence="2 3">DSM 45385</strain>
    </source>
</reference>
<feature type="compositionally biased region" description="Gly residues" evidence="1">
    <location>
        <begin position="136"/>
        <end position="146"/>
    </location>
</feature>
<dbReference type="EMBL" id="JACHIN010000005">
    <property type="protein sequence ID" value="MBB5078506.1"/>
    <property type="molecule type" value="Genomic_DNA"/>
</dbReference>
<feature type="compositionally biased region" description="Pro residues" evidence="1">
    <location>
        <begin position="440"/>
        <end position="449"/>
    </location>
</feature>
<feature type="region of interest" description="Disordered" evidence="1">
    <location>
        <begin position="90"/>
        <end position="147"/>
    </location>
</feature>
<organism evidence="2 3">
    <name type="scientific">Nonomuraea endophytica</name>
    <dbReference type="NCBI Taxonomy" id="714136"/>
    <lineage>
        <taxon>Bacteria</taxon>
        <taxon>Bacillati</taxon>
        <taxon>Actinomycetota</taxon>
        <taxon>Actinomycetes</taxon>
        <taxon>Streptosporangiales</taxon>
        <taxon>Streptosporangiaceae</taxon>
        <taxon>Nonomuraea</taxon>
    </lineage>
</organism>
<evidence type="ECO:0000256" key="1">
    <source>
        <dbReference type="SAM" id="MobiDB-lite"/>
    </source>
</evidence>
<name>A0A7W8EGL0_9ACTN</name>
<protein>
    <recommendedName>
        <fullName evidence="4">SWIM-type domain-containing protein</fullName>
    </recommendedName>
</protein>
<gene>
    <name evidence="2" type="ORF">HNR40_003992</name>
</gene>
<dbReference type="Proteomes" id="UP000568380">
    <property type="component" value="Unassembled WGS sequence"/>
</dbReference>
<sequence>MRPDVMPAVLADALAAAPARVTKRLDAAPGAAEAWQWSPEGAELHVNTGQETVRLPLGGLLTDIAQITCTCLLTPRCLHTLSVLSALPLATPDTPSPGEKPDPSPAQSDEPPASGTPRTPSQADPDQARPTADTGGPAGGGPGGAAAGMAWEAGAEVLAAGVAHAGAAARERLLRAAHACAEARLYTLARLTTAVAQGVHDVRAKRPEFELARYAQDLADLLRTARRPDTDPGTGRRRYEALPPLILQGLFSEPVVTASGYAGVVTWLADETGQLYTVADVTPGGAERVAAAYRAAVRFGGLALSPERLGRSRVFAQNAAASADGRLSSTKDTKAAIHGVSTWTGPPWTEPPADQLARALRGERDGLMFLRAEPAGRDLRTGAGTLTAIGATPTGEANLRKLTPAHESDVIVRVVPDQPGVVTVLAVDQQDLSFTDLPGPSGPPLPPRPGGRAAPLTPLRRVLHRVAMGGRATAGPTAAATIAATAARLRRDQLPTAAALLERLAGRAAAVRRTVTGESLPEPPGELARVWSAAMTYAERAEGELTLRRWRAAMEPGPG</sequence>
<evidence type="ECO:0000313" key="2">
    <source>
        <dbReference type="EMBL" id="MBB5078506.1"/>
    </source>
</evidence>
<evidence type="ECO:0008006" key="4">
    <source>
        <dbReference type="Google" id="ProtNLM"/>
    </source>
</evidence>
<evidence type="ECO:0000313" key="3">
    <source>
        <dbReference type="Proteomes" id="UP000568380"/>
    </source>
</evidence>
<keyword evidence="3" id="KW-1185">Reference proteome</keyword>
<dbReference type="AlphaFoldDB" id="A0A7W8EGL0"/>
<comment type="caution">
    <text evidence="2">The sequence shown here is derived from an EMBL/GenBank/DDBJ whole genome shotgun (WGS) entry which is preliminary data.</text>
</comment>